<dbReference type="OrthoDB" id="5216128at2759"/>
<keyword evidence="4" id="KW-1185">Reference proteome</keyword>
<gene>
    <name evidence="3" type="primary">20354033</name>
    <name evidence="2" type="ORF">GGTG_13575</name>
</gene>
<dbReference type="AlphaFoldDB" id="J3PJ94"/>
<organism evidence="2">
    <name type="scientific">Gaeumannomyces tritici (strain R3-111a-1)</name>
    <name type="common">Wheat and barley take-all root rot fungus</name>
    <name type="synonym">Gaeumannomyces graminis var. tritici</name>
    <dbReference type="NCBI Taxonomy" id="644352"/>
    <lineage>
        <taxon>Eukaryota</taxon>
        <taxon>Fungi</taxon>
        <taxon>Dikarya</taxon>
        <taxon>Ascomycota</taxon>
        <taxon>Pezizomycotina</taxon>
        <taxon>Sordariomycetes</taxon>
        <taxon>Sordariomycetidae</taxon>
        <taxon>Magnaporthales</taxon>
        <taxon>Magnaporthaceae</taxon>
        <taxon>Gaeumannomyces</taxon>
    </lineage>
</organism>
<evidence type="ECO:0000313" key="4">
    <source>
        <dbReference type="Proteomes" id="UP000006039"/>
    </source>
</evidence>
<keyword evidence="1" id="KW-0472">Membrane</keyword>
<sequence>MSPLSQSPLLQWAAYAFGGIVTGFGVNAMVRPAHALTFFGFAPPKAPSDRRVVDGLVAVYGARDVFMGAAVFAAGLNGHASTLGWLLLAIGAVAAVDGLVCRAHGTGSNGATGVI</sequence>
<reference evidence="3" key="4">
    <citation type="journal article" date="2015" name="G3 (Bethesda)">
        <title>Genome sequences of three phytopathogenic species of the Magnaporthaceae family of fungi.</title>
        <authorList>
            <person name="Okagaki L.H."/>
            <person name="Nunes C.C."/>
            <person name="Sailsbery J."/>
            <person name="Clay B."/>
            <person name="Brown D."/>
            <person name="John T."/>
            <person name="Oh Y."/>
            <person name="Young N."/>
            <person name="Fitzgerald M."/>
            <person name="Haas B.J."/>
            <person name="Zeng Q."/>
            <person name="Young S."/>
            <person name="Adiconis X."/>
            <person name="Fan L."/>
            <person name="Levin J.Z."/>
            <person name="Mitchell T.K."/>
            <person name="Okubara P.A."/>
            <person name="Farman M.L."/>
            <person name="Kohn L.M."/>
            <person name="Birren B."/>
            <person name="Ma L.-J."/>
            <person name="Dean R.A."/>
        </authorList>
    </citation>
    <scope>NUCLEOTIDE SEQUENCE</scope>
    <source>
        <strain evidence="3">R3-111a-1</strain>
    </source>
</reference>
<dbReference type="Proteomes" id="UP000006039">
    <property type="component" value="Unassembled WGS sequence"/>
</dbReference>
<proteinExistence type="predicted"/>
<dbReference type="EMBL" id="GL385411">
    <property type="protein sequence ID" value="EJT68866.1"/>
    <property type="molecule type" value="Genomic_DNA"/>
</dbReference>
<reference evidence="4" key="1">
    <citation type="submission" date="2010-07" db="EMBL/GenBank/DDBJ databases">
        <title>The genome sequence of Gaeumannomyces graminis var. tritici strain R3-111a-1.</title>
        <authorList>
            <consortium name="The Broad Institute Genome Sequencing Platform"/>
            <person name="Ma L.-J."/>
            <person name="Dead R."/>
            <person name="Young S."/>
            <person name="Zeng Q."/>
            <person name="Koehrsen M."/>
            <person name="Alvarado L."/>
            <person name="Berlin A."/>
            <person name="Chapman S.B."/>
            <person name="Chen Z."/>
            <person name="Freedman E."/>
            <person name="Gellesch M."/>
            <person name="Goldberg J."/>
            <person name="Griggs A."/>
            <person name="Gujja S."/>
            <person name="Heilman E.R."/>
            <person name="Heiman D."/>
            <person name="Hepburn T."/>
            <person name="Howarth C."/>
            <person name="Jen D."/>
            <person name="Larson L."/>
            <person name="Mehta T."/>
            <person name="Neiman D."/>
            <person name="Pearson M."/>
            <person name="Roberts A."/>
            <person name="Saif S."/>
            <person name="Shea T."/>
            <person name="Shenoy N."/>
            <person name="Sisk P."/>
            <person name="Stolte C."/>
            <person name="Sykes S."/>
            <person name="Walk T."/>
            <person name="White J."/>
            <person name="Yandava C."/>
            <person name="Haas B."/>
            <person name="Nusbaum C."/>
            <person name="Birren B."/>
        </authorList>
    </citation>
    <scope>NUCLEOTIDE SEQUENCE [LARGE SCALE GENOMIC DNA]</scope>
    <source>
        <strain evidence="4">R3-111a-1</strain>
    </source>
</reference>
<evidence type="ECO:0000313" key="3">
    <source>
        <dbReference type="EnsemblFungi" id="EJT68866"/>
    </source>
</evidence>
<evidence type="ECO:0008006" key="5">
    <source>
        <dbReference type="Google" id="ProtNLM"/>
    </source>
</evidence>
<reference evidence="3" key="5">
    <citation type="submission" date="2018-04" db="UniProtKB">
        <authorList>
            <consortium name="EnsemblFungi"/>
        </authorList>
    </citation>
    <scope>IDENTIFICATION</scope>
    <source>
        <strain evidence="3">R3-111a-1</strain>
    </source>
</reference>
<feature type="transmembrane region" description="Helical" evidence="1">
    <location>
        <begin position="82"/>
        <end position="100"/>
    </location>
</feature>
<dbReference type="GeneID" id="20354033"/>
<reference evidence="2" key="3">
    <citation type="submission" date="2010-09" db="EMBL/GenBank/DDBJ databases">
        <title>Annotation of Gaeumannomyces graminis var. tritici R3-111a-1.</title>
        <authorList>
            <consortium name="The Broad Institute Genome Sequencing Platform"/>
            <person name="Ma L.-J."/>
            <person name="Dead R."/>
            <person name="Young S.K."/>
            <person name="Zeng Q."/>
            <person name="Gargeya S."/>
            <person name="Fitzgerald M."/>
            <person name="Haas B."/>
            <person name="Abouelleil A."/>
            <person name="Alvarado L."/>
            <person name="Arachchi H.M."/>
            <person name="Berlin A."/>
            <person name="Brown A."/>
            <person name="Chapman S.B."/>
            <person name="Chen Z."/>
            <person name="Dunbar C."/>
            <person name="Freedman E."/>
            <person name="Gearin G."/>
            <person name="Gellesch M."/>
            <person name="Goldberg J."/>
            <person name="Griggs A."/>
            <person name="Gujja S."/>
            <person name="Heiman D."/>
            <person name="Howarth C."/>
            <person name="Larson L."/>
            <person name="Lui A."/>
            <person name="MacDonald P.J.P."/>
            <person name="Mehta T."/>
            <person name="Montmayeur A."/>
            <person name="Murphy C."/>
            <person name="Neiman D."/>
            <person name="Pearson M."/>
            <person name="Priest M."/>
            <person name="Roberts A."/>
            <person name="Saif S."/>
            <person name="Shea T."/>
            <person name="Shenoy N."/>
            <person name="Sisk P."/>
            <person name="Stolte C."/>
            <person name="Sykes S."/>
            <person name="Yandava C."/>
            <person name="Wortman J."/>
            <person name="Nusbaum C."/>
            <person name="Birren B."/>
        </authorList>
    </citation>
    <scope>NUCLEOTIDE SEQUENCE</scope>
    <source>
        <strain evidence="2">R3-111a-1</strain>
    </source>
</reference>
<protein>
    <recommendedName>
        <fullName evidence="5">Integral membrane protein</fullName>
    </recommendedName>
</protein>
<feature type="transmembrane region" description="Helical" evidence="1">
    <location>
        <begin position="51"/>
        <end position="76"/>
    </location>
</feature>
<dbReference type="Pfam" id="PF14087">
    <property type="entry name" value="DUF4267"/>
    <property type="match status" value="1"/>
</dbReference>
<evidence type="ECO:0000313" key="2">
    <source>
        <dbReference type="EMBL" id="EJT68866.1"/>
    </source>
</evidence>
<keyword evidence="1" id="KW-0812">Transmembrane</keyword>
<dbReference type="EnsemblFungi" id="EJT68866">
    <property type="protein sequence ID" value="EJT68866"/>
    <property type="gene ID" value="GGTG_13575"/>
</dbReference>
<dbReference type="RefSeq" id="XP_009229751.1">
    <property type="nucleotide sequence ID" value="XM_009231487.1"/>
</dbReference>
<feature type="transmembrane region" description="Helical" evidence="1">
    <location>
        <begin position="12"/>
        <end position="30"/>
    </location>
</feature>
<keyword evidence="1" id="KW-1133">Transmembrane helix</keyword>
<dbReference type="VEuPathDB" id="FungiDB:GGTG_13575"/>
<dbReference type="InterPro" id="IPR025363">
    <property type="entry name" value="DUF4267"/>
</dbReference>
<evidence type="ECO:0000256" key="1">
    <source>
        <dbReference type="SAM" id="Phobius"/>
    </source>
</evidence>
<reference evidence="2" key="2">
    <citation type="submission" date="2010-07" db="EMBL/GenBank/DDBJ databases">
        <authorList>
            <consortium name="The Broad Institute Genome Sequencing Platform"/>
            <consortium name="Broad Institute Genome Sequencing Center for Infectious Disease"/>
            <person name="Ma L.-J."/>
            <person name="Dead R."/>
            <person name="Young S."/>
            <person name="Zeng Q."/>
            <person name="Koehrsen M."/>
            <person name="Alvarado L."/>
            <person name="Berlin A."/>
            <person name="Chapman S.B."/>
            <person name="Chen Z."/>
            <person name="Freedman E."/>
            <person name="Gellesch M."/>
            <person name="Goldberg J."/>
            <person name="Griggs A."/>
            <person name="Gujja S."/>
            <person name="Heilman E.R."/>
            <person name="Heiman D."/>
            <person name="Hepburn T."/>
            <person name="Howarth C."/>
            <person name="Jen D."/>
            <person name="Larson L."/>
            <person name="Mehta T."/>
            <person name="Neiman D."/>
            <person name="Pearson M."/>
            <person name="Roberts A."/>
            <person name="Saif S."/>
            <person name="Shea T."/>
            <person name="Shenoy N."/>
            <person name="Sisk P."/>
            <person name="Stolte C."/>
            <person name="Sykes S."/>
            <person name="Walk T."/>
            <person name="White J."/>
            <person name="Yandava C."/>
            <person name="Haas B."/>
            <person name="Nusbaum C."/>
            <person name="Birren B."/>
        </authorList>
    </citation>
    <scope>NUCLEOTIDE SEQUENCE</scope>
    <source>
        <strain evidence="2">R3-111a-1</strain>
    </source>
</reference>
<name>J3PJ94_GAET3</name>
<accession>J3PJ94</accession>
<dbReference type="HOGENOM" id="CLU_144283_0_0_1"/>